<evidence type="ECO:0000256" key="1">
    <source>
        <dbReference type="SAM" id="Phobius"/>
    </source>
</evidence>
<dbReference type="Proteomes" id="UP000009231">
    <property type="component" value="Chromosome"/>
</dbReference>
<sequence length="253" mass="28302">MKRYTKIGAVLVTVLLTVFAGLTGFFESLFWFLYPVKVYMFYLNSVFLMLGICLNIISEFVEKRKKLLFNSSILITVIGLCIVSVIWGYTHPEQVTNISHAYNLTDFLTSSISIFLGNVLGNLLAILLSPTILAPYFILSHTIYRSYDITGVVNYYGVNGLLYFLLQPHIYVELFATALSLIAGFKIVSKTVKSVISIKSIGVKNSLIEIKDAVVYELKNTMPKVIILLLIAALLETLFPIYLLGKYLLGVGL</sequence>
<organism evidence="2 3">
    <name type="scientific">Methanobacterium paludis (strain DSM 25820 / JCM 18151 / SWAN1)</name>
    <dbReference type="NCBI Taxonomy" id="868131"/>
    <lineage>
        <taxon>Archaea</taxon>
        <taxon>Methanobacteriati</taxon>
        <taxon>Methanobacteriota</taxon>
        <taxon>Methanomada group</taxon>
        <taxon>Methanobacteria</taxon>
        <taxon>Methanobacteriales</taxon>
        <taxon>Methanobacteriaceae</taxon>
        <taxon>Methanobacterium</taxon>
    </lineage>
</organism>
<dbReference type="RefSeq" id="WP_013825911.1">
    <property type="nucleotide sequence ID" value="NC_015574.1"/>
</dbReference>
<feature type="transmembrane region" description="Helical" evidence="1">
    <location>
        <begin position="225"/>
        <end position="245"/>
    </location>
</feature>
<dbReference type="EMBL" id="CP002772">
    <property type="protein sequence ID" value="AEG18410.1"/>
    <property type="molecule type" value="Genomic_DNA"/>
</dbReference>
<gene>
    <name evidence="2" type="ordered locus">MSWAN_1396</name>
</gene>
<feature type="transmembrane region" description="Helical" evidence="1">
    <location>
        <begin position="7"/>
        <end position="33"/>
    </location>
</feature>
<keyword evidence="1" id="KW-1133">Transmembrane helix</keyword>
<feature type="transmembrane region" description="Helical" evidence="1">
    <location>
        <begin position="110"/>
        <end position="139"/>
    </location>
</feature>
<dbReference type="HOGENOM" id="CLU_1096727_0_0_2"/>
<evidence type="ECO:0000313" key="2">
    <source>
        <dbReference type="EMBL" id="AEG18410.1"/>
    </source>
</evidence>
<feature type="transmembrane region" description="Helical" evidence="1">
    <location>
        <begin position="39"/>
        <end position="57"/>
    </location>
</feature>
<keyword evidence="3" id="KW-1185">Reference proteome</keyword>
<protein>
    <submittedName>
        <fullName evidence="2">Uncharacterized protein</fullName>
    </submittedName>
</protein>
<keyword evidence="1" id="KW-0472">Membrane</keyword>
<dbReference type="AlphaFoldDB" id="F6D743"/>
<feature type="transmembrane region" description="Helical" evidence="1">
    <location>
        <begin position="146"/>
        <end position="164"/>
    </location>
</feature>
<proteinExistence type="predicted"/>
<reference evidence="2 3" key="1">
    <citation type="journal article" date="2014" name="Int. J. Syst. Evol. Microbiol.">
        <title>Methanobacterium paludis sp. nov. and a novel strain of Methanobacterium lacus isolated from northern peatlands.</title>
        <authorList>
            <person name="Cadillo-Quiroz H."/>
            <person name="Brauer S.L."/>
            <person name="Goodson N."/>
            <person name="Yavitt J.B."/>
            <person name="Zinder S.H."/>
        </authorList>
    </citation>
    <scope>NUCLEOTIDE SEQUENCE [LARGE SCALE GENOMIC DNA]</scope>
    <source>
        <strain evidence="3">DSM 25820 / JCM 18151 / SWAN1</strain>
    </source>
</reference>
<evidence type="ECO:0000313" key="3">
    <source>
        <dbReference type="Proteomes" id="UP000009231"/>
    </source>
</evidence>
<feature type="transmembrane region" description="Helical" evidence="1">
    <location>
        <begin position="69"/>
        <end position="90"/>
    </location>
</feature>
<name>F6D743_METPW</name>
<dbReference type="GeneID" id="10668901"/>
<feature type="transmembrane region" description="Helical" evidence="1">
    <location>
        <begin position="170"/>
        <end position="189"/>
    </location>
</feature>
<accession>F6D743</accession>
<dbReference type="KEGG" id="mew:MSWAN_1396"/>
<keyword evidence="1" id="KW-0812">Transmembrane</keyword>